<evidence type="ECO:0000313" key="2">
    <source>
        <dbReference type="EMBL" id="KAK6296536.1"/>
    </source>
</evidence>
<proteinExistence type="predicted"/>
<dbReference type="AlphaFoldDB" id="A0AAN8KXA5"/>
<dbReference type="EMBL" id="JAGTTL010000032">
    <property type="protein sequence ID" value="KAK6296536.1"/>
    <property type="molecule type" value="Genomic_DNA"/>
</dbReference>
<feature type="domain" description="CxC3 like cysteine cluster" evidence="1">
    <location>
        <begin position="169"/>
        <end position="243"/>
    </location>
</feature>
<dbReference type="InterPro" id="IPR040564">
    <property type="entry name" value="CxC3-like"/>
</dbReference>
<reference evidence="2 3" key="1">
    <citation type="submission" date="2021-04" db="EMBL/GenBank/DDBJ databases">
        <authorList>
            <person name="De Guttry C."/>
            <person name="Zahm M."/>
            <person name="Klopp C."/>
            <person name="Cabau C."/>
            <person name="Louis A."/>
            <person name="Berthelot C."/>
            <person name="Parey E."/>
            <person name="Roest Crollius H."/>
            <person name="Montfort J."/>
            <person name="Robinson-Rechavi M."/>
            <person name="Bucao C."/>
            <person name="Bouchez O."/>
            <person name="Gislard M."/>
            <person name="Lluch J."/>
            <person name="Milhes M."/>
            <person name="Lampietro C."/>
            <person name="Lopez Roques C."/>
            <person name="Donnadieu C."/>
            <person name="Braasch I."/>
            <person name="Desvignes T."/>
            <person name="Postlethwait J."/>
            <person name="Bobe J."/>
            <person name="Wedekind C."/>
            <person name="Guiguen Y."/>
        </authorList>
    </citation>
    <scope>NUCLEOTIDE SEQUENCE [LARGE SCALE GENOMIC DNA]</scope>
    <source>
        <strain evidence="2">Cs_M1</strain>
        <tissue evidence="2">Blood</tissue>
    </source>
</reference>
<dbReference type="Proteomes" id="UP001356427">
    <property type="component" value="Unassembled WGS sequence"/>
</dbReference>
<keyword evidence="3" id="KW-1185">Reference proteome</keyword>
<organism evidence="2 3">
    <name type="scientific">Coregonus suidteri</name>
    <dbReference type="NCBI Taxonomy" id="861788"/>
    <lineage>
        <taxon>Eukaryota</taxon>
        <taxon>Metazoa</taxon>
        <taxon>Chordata</taxon>
        <taxon>Craniata</taxon>
        <taxon>Vertebrata</taxon>
        <taxon>Euteleostomi</taxon>
        <taxon>Actinopterygii</taxon>
        <taxon>Neopterygii</taxon>
        <taxon>Teleostei</taxon>
        <taxon>Protacanthopterygii</taxon>
        <taxon>Salmoniformes</taxon>
        <taxon>Salmonidae</taxon>
        <taxon>Coregoninae</taxon>
        <taxon>Coregonus</taxon>
    </lineage>
</organism>
<evidence type="ECO:0000313" key="3">
    <source>
        <dbReference type="Proteomes" id="UP001356427"/>
    </source>
</evidence>
<evidence type="ECO:0000259" key="1">
    <source>
        <dbReference type="Pfam" id="PF18804"/>
    </source>
</evidence>
<comment type="caution">
    <text evidence="2">The sequence shown here is derived from an EMBL/GenBank/DDBJ whole genome shotgun (WGS) entry which is preliminary data.</text>
</comment>
<accession>A0AAN8KXA5</accession>
<dbReference type="Pfam" id="PF18804">
    <property type="entry name" value="CxC3"/>
    <property type="match status" value="1"/>
</dbReference>
<name>A0AAN8KXA5_9TELE</name>
<protein>
    <recommendedName>
        <fullName evidence="1">CxC3 like cysteine cluster domain-containing protein</fullName>
    </recommendedName>
</protein>
<gene>
    <name evidence="2" type="ORF">J4Q44_G00326780</name>
</gene>
<sequence length="291" mass="32591">MTLSKERDAARVAFDEALRESYRTALQYVTDQKERAAMRWSPAPATSLAPVQWIERDSRGNIIHKRPGQKRSKKTSTHVTAEDMDLTGTGDHIAANGGVSNTRTHPPAVPMLLHLSPQDTDSLMQDLQELMGSFMGPDCHVTPKVTWAERQALCAQKWWEKREAMVESMLSAEGRYNLSLPALNCTGCLRHWTVGLDELIKSGYWPSTVTHQTIFTVDLFKSVEDMKVLAPGCSRQAFVGMLDGRTKHFGRSDSLFSIEKGFYDGVFLAKDDDVSSFVKHVHTKTNHKPGK</sequence>